<organism evidence="3 4">
    <name type="scientific">Citreimonas salinaria</name>
    <dbReference type="NCBI Taxonomy" id="321339"/>
    <lineage>
        <taxon>Bacteria</taxon>
        <taxon>Pseudomonadati</taxon>
        <taxon>Pseudomonadota</taxon>
        <taxon>Alphaproteobacteria</taxon>
        <taxon>Rhodobacterales</taxon>
        <taxon>Roseobacteraceae</taxon>
        <taxon>Citreimonas</taxon>
    </lineage>
</organism>
<dbReference type="GO" id="GO:0046872">
    <property type="term" value="F:metal ion binding"/>
    <property type="evidence" value="ECO:0007669"/>
    <property type="project" value="InterPro"/>
</dbReference>
<dbReference type="EMBL" id="FNPF01000019">
    <property type="protein sequence ID" value="SDY82370.1"/>
    <property type="molecule type" value="Genomic_DNA"/>
</dbReference>
<proteinExistence type="predicted"/>
<protein>
    <submittedName>
        <fullName evidence="3">Mercuric ion binding protein</fullName>
    </submittedName>
</protein>
<dbReference type="Gene3D" id="3.30.70.100">
    <property type="match status" value="1"/>
</dbReference>
<dbReference type="CDD" id="cd00371">
    <property type="entry name" value="HMA"/>
    <property type="match status" value="1"/>
</dbReference>
<dbReference type="Proteomes" id="UP000199286">
    <property type="component" value="Unassembled WGS sequence"/>
</dbReference>
<evidence type="ECO:0000313" key="4">
    <source>
        <dbReference type="Proteomes" id="UP000199286"/>
    </source>
</evidence>
<evidence type="ECO:0000256" key="1">
    <source>
        <dbReference type="SAM" id="SignalP"/>
    </source>
</evidence>
<dbReference type="RefSeq" id="WP_245710937.1">
    <property type="nucleotide sequence ID" value="NZ_FNPF01000019.1"/>
</dbReference>
<accession>A0A1H3N0X4</accession>
<dbReference type="InterPro" id="IPR006121">
    <property type="entry name" value="HMA_dom"/>
</dbReference>
<gene>
    <name evidence="3" type="ORF">SAMN05444340_11966</name>
</gene>
<dbReference type="SUPFAM" id="SSF55008">
    <property type="entry name" value="HMA, heavy metal-associated domain"/>
    <property type="match status" value="1"/>
</dbReference>
<feature type="signal peptide" evidence="1">
    <location>
        <begin position="1"/>
        <end position="21"/>
    </location>
</feature>
<dbReference type="InterPro" id="IPR036163">
    <property type="entry name" value="HMA_dom_sf"/>
</dbReference>
<reference evidence="3 4" key="1">
    <citation type="submission" date="2016-10" db="EMBL/GenBank/DDBJ databases">
        <authorList>
            <person name="de Groot N.N."/>
        </authorList>
    </citation>
    <scope>NUCLEOTIDE SEQUENCE [LARGE SCALE GENOMIC DNA]</scope>
    <source>
        <strain evidence="3 4">DSM 26880</strain>
    </source>
</reference>
<dbReference type="STRING" id="321339.SAMN05444340_11966"/>
<sequence length="105" mass="10868">MRNILSGALALSALFAAPAFAAEQVVRLEVGGLTCPSCSFIVGNSLKSVESVVIENFAEGEDPSEGLYTVRFDDEVTSTDALIAAVEENGYPAALLEDPVSGEGS</sequence>
<name>A0A1H3N0X4_9RHOB</name>
<evidence type="ECO:0000313" key="3">
    <source>
        <dbReference type="EMBL" id="SDY82370.1"/>
    </source>
</evidence>
<dbReference type="AlphaFoldDB" id="A0A1H3N0X4"/>
<feature type="chain" id="PRO_5011770971" evidence="1">
    <location>
        <begin position="22"/>
        <end position="105"/>
    </location>
</feature>
<evidence type="ECO:0000259" key="2">
    <source>
        <dbReference type="PROSITE" id="PS50846"/>
    </source>
</evidence>
<keyword evidence="4" id="KW-1185">Reference proteome</keyword>
<feature type="domain" description="HMA" evidence="2">
    <location>
        <begin position="24"/>
        <end position="94"/>
    </location>
</feature>
<dbReference type="PROSITE" id="PS50846">
    <property type="entry name" value="HMA_2"/>
    <property type="match status" value="1"/>
</dbReference>
<keyword evidence="1" id="KW-0732">Signal</keyword>